<dbReference type="InterPro" id="IPR057744">
    <property type="entry name" value="OTAase-like"/>
</dbReference>
<dbReference type="AlphaFoldDB" id="A0A243WD91"/>
<feature type="domain" description="Amidohydrolase-related" evidence="2">
    <location>
        <begin position="78"/>
        <end position="431"/>
    </location>
</feature>
<name>A0A243WD91_9BACT</name>
<dbReference type="OrthoDB" id="9797498at2"/>
<reference evidence="3 4" key="1">
    <citation type="submission" date="2017-01" db="EMBL/GenBank/DDBJ databases">
        <title>A new Hymenobacter.</title>
        <authorList>
            <person name="Liang Y."/>
            <person name="Feng F."/>
        </authorList>
    </citation>
    <scope>NUCLEOTIDE SEQUENCE [LARGE SCALE GENOMIC DNA]</scope>
    <source>
        <strain evidence="3">MIMBbqt21</strain>
    </source>
</reference>
<dbReference type="InterPro" id="IPR011059">
    <property type="entry name" value="Metal-dep_hydrolase_composite"/>
</dbReference>
<protein>
    <submittedName>
        <fullName evidence="3">Amidohydrolase</fullName>
    </submittedName>
</protein>
<dbReference type="RefSeq" id="WP_086594583.1">
    <property type="nucleotide sequence ID" value="NZ_MTSE01000006.1"/>
</dbReference>
<dbReference type="Pfam" id="PF01979">
    <property type="entry name" value="Amidohydro_1"/>
    <property type="match status" value="1"/>
</dbReference>
<proteinExistence type="predicted"/>
<evidence type="ECO:0000313" key="4">
    <source>
        <dbReference type="Proteomes" id="UP000194873"/>
    </source>
</evidence>
<accession>A0A243WD91</accession>
<dbReference type="PANTHER" id="PTHR43135:SF3">
    <property type="entry name" value="ALPHA-D-RIBOSE 1-METHYLPHOSPHONATE 5-TRIPHOSPHATE DIPHOSPHATASE"/>
    <property type="match status" value="1"/>
</dbReference>
<dbReference type="GO" id="GO:0016810">
    <property type="term" value="F:hydrolase activity, acting on carbon-nitrogen (but not peptide) bonds"/>
    <property type="evidence" value="ECO:0007669"/>
    <property type="project" value="InterPro"/>
</dbReference>
<feature type="chain" id="PRO_5012444732" evidence="1">
    <location>
        <begin position="20"/>
        <end position="438"/>
    </location>
</feature>
<keyword evidence="4" id="KW-1185">Reference proteome</keyword>
<dbReference type="Gene3D" id="3.20.20.140">
    <property type="entry name" value="Metal-dependent hydrolases"/>
    <property type="match status" value="1"/>
</dbReference>
<evidence type="ECO:0000259" key="2">
    <source>
        <dbReference type="Pfam" id="PF01979"/>
    </source>
</evidence>
<dbReference type="PANTHER" id="PTHR43135">
    <property type="entry name" value="ALPHA-D-RIBOSE 1-METHYLPHOSPHONATE 5-TRIPHOSPHATE DIPHOSPHATASE"/>
    <property type="match status" value="1"/>
</dbReference>
<keyword evidence="1" id="KW-0732">Signal</keyword>
<keyword evidence="3" id="KW-0378">Hydrolase</keyword>
<dbReference type="Proteomes" id="UP000194873">
    <property type="component" value="Unassembled WGS sequence"/>
</dbReference>
<dbReference type="InterPro" id="IPR051781">
    <property type="entry name" value="Metallo-dep_Hydrolase"/>
</dbReference>
<comment type="caution">
    <text evidence="3">The sequence shown here is derived from an EMBL/GenBank/DDBJ whole genome shotgun (WGS) entry which is preliminary data.</text>
</comment>
<gene>
    <name evidence="3" type="ORF">BXP70_13335</name>
</gene>
<evidence type="ECO:0000256" key="1">
    <source>
        <dbReference type="SAM" id="SignalP"/>
    </source>
</evidence>
<dbReference type="SUPFAM" id="SSF51556">
    <property type="entry name" value="Metallo-dependent hydrolases"/>
    <property type="match status" value="1"/>
</dbReference>
<dbReference type="CDD" id="cd01299">
    <property type="entry name" value="Met_dep_hydrolase_A"/>
    <property type="match status" value="1"/>
</dbReference>
<dbReference type="InterPro" id="IPR032466">
    <property type="entry name" value="Metal_Hydrolase"/>
</dbReference>
<dbReference type="EMBL" id="MTSE01000006">
    <property type="protein sequence ID" value="OUJ73394.1"/>
    <property type="molecule type" value="Genomic_DNA"/>
</dbReference>
<dbReference type="SUPFAM" id="SSF51338">
    <property type="entry name" value="Composite domain of metallo-dependent hydrolases"/>
    <property type="match status" value="1"/>
</dbReference>
<feature type="signal peptide" evidence="1">
    <location>
        <begin position="1"/>
        <end position="19"/>
    </location>
</feature>
<dbReference type="Gene3D" id="2.30.40.10">
    <property type="entry name" value="Urease, subunit C, domain 1"/>
    <property type="match status" value="1"/>
</dbReference>
<sequence length="438" mass="46704">MRLRLLALLLLCCVQLTFAQAPSSQPLTAVKCGRLLDVRTGKVLPNAVVLVQGNRIQKVGTNLAIPADAQVIDLGNALVLPGLIDSHTHLLQNYDPKVGGDDPNMLLTVTQLGTTRRALLGAAMGREDLEAGITTVRDLGNSGHNGDVALRDAIRDGWVVGPRMVVSTRALAAAGGQFGQITAEAQQLVAQEYVTISGVEEARRAVRQAVYDGADCIKVIVNTGPRVVSLEEMKVIVEEAHRVGKTVAAHAIGDQATRIAAEAGVNSIEHAYSIPDDVLKMMVKKNIFLVPTDYPAEFYLSLSPAPPGVSPEEYAVGAKEFADANHKRLARAVKAGVRVAAGSDEYYQVPGKTRGQASLLMLRAYAASGMSPLEIIRAATLNAAELLGVQDRLGTLEPTKYADLIAVEGDPLTNITALEQVRFVMKGGQVVKNDFPRK</sequence>
<dbReference type="InterPro" id="IPR006680">
    <property type="entry name" value="Amidohydro-rel"/>
</dbReference>
<organism evidence="3 4">
    <name type="scientific">Hymenobacter crusticola</name>
    <dbReference type="NCBI Taxonomy" id="1770526"/>
    <lineage>
        <taxon>Bacteria</taxon>
        <taxon>Pseudomonadati</taxon>
        <taxon>Bacteroidota</taxon>
        <taxon>Cytophagia</taxon>
        <taxon>Cytophagales</taxon>
        <taxon>Hymenobacteraceae</taxon>
        <taxon>Hymenobacter</taxon>
    </lineage>
</organism>
<evidence type="ECO:0000313" key="3">
    <source>
        <dbReference type="EMBL" id="OUJ73394.1"/>
    </source>
</evidence>